<proteinExistence type="predicted"/>
<gene>
    <name evidence="1" type="ORF">S01H4_43574</name>
</gene>
<feature type="non-terminal residue" evidence="1">
    <location>
        <position position="57"/>
    </location>
</feature>
<sequence length="57" mass="6462">MGRLNRPEMPADVLAGKGLDRKRLCRTFSDCTTAPRKGMISGCYPLDPYYKERPEAE</sequence>
<organism evidence="1">
    <name type="scientific">marine sediment metagenome</name>
    <dbReference type="NCBI Taxonomy" id="412755"/>
    <lineage>
        <taxon>unclassified sequences</taxon>
        <taxon>metagenomes</taxon>
        <taxon>ecological metagenomes</taxon>
    </lineage>
</organism>
<dbReference type="EMBL" id="BART01024053">
    <property type="protein sequence ID" value="GAH00005.1"/>
    <property type="molecule type" value="Genomic_DNA"/>
</dbReference>
<protein>
    <submittedName>
        <fullName evidence="1">Uncharacterized protein</fullName>
    </submittedName>
</protein>
<evidence type="ECO:0000313" key="1">
    <source>
        <dbReference type="EMBL" id="GAH00005.1"/>
    </source>
</evidence>
<reference evidence="1" key="1">
    <citation type="journal article" date="2014" name="Front. Microbiol.">
        <title>High frequency of phylogenetically diverse reductive dehalogenase-homologous genes in deep subseafloor sedimentary metagenomes.</title>
        <authorList>
            <person name="Kawai M."/>
            <person name="Futagami T."/>
            <person name="Toyoda A."/>
            <person name="Takaki Y."/>
            <person name="Nishi S."/>
            <person name="Hori S."/>
            <person name="Arai W."/>
            <person name="Tsubouchi T."/>
            <person name="Morono Y."/>
            <person name="Uchiyama I."/>
            <person name="Ito T."/>
            <person name="Fujiyama A."/>
            <person name="Inagaki F."/>
            <person name="Takami H."/>
        </authorList>
    </citation>
    <scope>NUCLEOTIDE SEQUENCE</scope>
    <source>
        <strain evidence="1">Expedition CK06-06</strain>
    </source>
</reference>
<name>X1CVA4_9ZZZZ</name>
<comment type="caution">
    <text evidence="1">The sequence shown here is derived from an EMBL/GenBank/DDBJ whole genome shotgun (WGS) entry which is preliminary data.</text>
</comment>
<accession>X1CVA4</accession>
<dbReference type="AlphaFoldDB" id="X1CVA4"/>